<proteinExistence type="inferred from homology"/>
<dbReference type="AlphaFoldDB" id="A0A084H2Z4"/>
<protein>
    <submittedName>
        <fullName evidence="7">Oxidoreductase</fullName>
    </submittedName>
</protein>
<dbReference type="GO" id="GO:0050661">
    <property type="term" value="F:NADP binding"/>
    <property type="evidence" value="ECO:0007669"/>
    <property type="project" value="InterPro"/>
</dbReference>
<evidence type="ECO:0000256" key="4">
    <source>
        <dbReference type="PIRSR" id="PIRSR000103-1"/>
    </source>
</evidence>
<dbReference type="PIRSF" id="PIRSF000103">
    <property type="entry name" value="HIBADH"/>
    <property type="match status" value="1"/>
</dbReference>
<organism evidence="7 8">
    <name type="scientific">Metabacillus indicus</name>
    <name type="common">Bacillus indicus</name>
    <dbReference type="NCBI Taxonomy" id="246786"/>
    <lineage>
        <taxon>Bacteria</taxon>
        <taxon>Bacillati</taxon>
        <taxon>Bacillota</taxon>
        <taxon>Bacilli</taxon>
        <taxon>Bacillales</taxon>
        <taxon>Bacillaceae</taxon>
        <taxon>Metabacillus</taxon>
    </lineage>
</organism>
<dbReference type="InterPro" id="IPR036291">
    <property type="entry name" value="NAD(P)-bd_dom_sf"/>
</dbReference>
<dbReference type="SUPFAM" id="SSF48179">
    <property type="entry name" value="6-phosphogluconate dehydrogenase C-terminal domain-like"/>
    <property type="match status" value="1"/>
</dbReference>
<comment type="similarity">
    <text evidence="1">Belongs to the HIBADH-related family.</text>
</comment>
<dbReference type="STRING" id="246786.GS18_0203220"/>
<keyword evidence="2" id="KW-0560">Oxidoreductase</keyword>
<dbReference type="InterPro" id="IPR006115">
    <property type="entry name" value="6PGDH_NADP-bd"/>
</dbReference>
<evidence type="ECO:0000256" key="2">
    <source>
        <dbReference type="ARBA" id="ARBA00023002"/>
    </source>
</evidence>
<evidence type="ECO:0000313" key="7">
    <source>
        <dbReference type="EMBL" id="KEZ53956.1"/>
    </source>
</evidence>
<dbReference type="InterPro" id="IPR008927">
    <property type="entry name" value="6-PGluconate_DH-like_C_sf"/>
</dbReference>
<name>A0A084H2Z4_METID</name>
<evidence type="ECO:0000256" key="3">
    <source>
        <dbReference type="ARBA" id="ARBA00023027"/>
    </source>
</evidence>
<reference evidence="7 8" key="1">
    <citation type="journal article" date="2005" name="Int. J. Syst. Evol. Microbiol.">
        <title>Bacillus cibi sp. nov., isolated from jeotgal, a traditional Korean fermented seafood.</title>
        <authorList>
            <person name="Yoon J.H."/>
            <person name="Lee C.H."/>
            <person name="Oh T.K."/>
        </authorList>
    </citation>
    <scope>NUCLEOTIDE SEQUENCE [LARGE SCALE GENOMIC DNA]</scope>
    <source>
        <strain evidence="7 8">DSM 16189</strain>
    </source>
</reference>
<dbReference type="GO" id="GO:0051287">
    <property type="term" value="F:NAD binding"/>
    <property type="evidence" value="ECO:0007669"/>
    <property type="project" value="InterPro"/>
</dbReference>
<dbReference type="RefSeq" id="WP_029281620.1">
    <property type="nucleotide sequence ID" value="NZ_CP176757.1"/>
</dbReference>
<feature type="domain" description="3-hydroxyisobutyrate dehydrogenase-like NAD-binding" evidence="6">
    <location>
        <begin position="165"/>
        <end position="284"/>
    </location>
</feature>
<dbReference type="Proteomes" id="UP000028549">
    <property type="component" value="Unassembled WGS sequence"/>
</dbReference>
<feature type="domain" description="6-phosphogluconate dehydrogenase NADP-binding" evidence="5">
    <location>
        <begin position="4"/>
        <end position="162"/>
    </location>
</feature>
<dbReference type="InterPro" id="IPR029154">
    <property type="entry name" value="HIBADH-like_NADP-bd"/>
</dbReference>
<dbReference type="EMBL" id="JNVC02000001">
    <property type="protein sequence ID" value="KEZ53956.1"/>
    <property type="molecule type" value="Genomic_DNA"/>
</dbReference>
<accession>A0A084H2Z4</accession>
<dbReference type="InterPro" id="IPR013328">
    <property type="entry name" value="6PGD_dom2"/>
</dbReference>
<feature type="active site" evidence="4">
    <location>
        <position position="171"/>
    </location>
</feature>
<dbReference type="SUPFAM" id="SSF51735">
    <property type="entry name" value="NAD(P)-binding Rossmann-fold domains"/>
    <property type="match status" value="1"/>
</dbReference>
<evidence type="ECO:0000259" key="6">
    <source>
        <dbReference type="Pfam" id="PF14833"/>
    </source>
</evidence>
<dbReference type="PANTHER" id="PTHR43060">
    <property type="entry name" value="3-HYDROXYISOBUTYRATE DEHYDROGENASE-LIKE 1, MITOCHONDRIAL-RELATED"/>
    <property type="match status" value="1"/>
</dbReference>
<dbReference type="Pfam" id="PF03446">
    <property type="entry name" value="NAD_binding_2"/>
    <property type="match status" value="1"/>
</dbReference>
<evidence type="ECO:0000256" key="1">
    <source>
        <dbReference type="ARBA" id="ARBA00009080"/>
    </source>
</evidence>
<dbReference type="OrthoDB" id="9786703at2"/>
<comment type="caution">
    <text evidence="7">The sequence shown here is derived from an EMBL/GenBank/DDBJ whole genome shotgun (WGS) entry which is preliminary data.</text>
</comment>
<evidence type="ECO:0000259" key="5">
    <source>
        <dbReference type="Pfam" id="PF03446"/>
    </source>
</evidence>
<sequence>MTHIGFIGTGVMGRSMAMHLLKAGYPVSIYTRTKEKAEDLLKEGAVWRETAEELAGHSDVIMTMVGYPSDVEELYLGDHGILNAAKSGTYVIDMTTSKPSLAIHIYELAKQKGIYSIDAPVSGGDVGAREARLSIMAGGDKEAFEACLPIFSIIGKNIVYQGPAGSGQHTKMCNQIAIAAGMIGVSEAIAYAHSAGLDPENVLKSISAGAAGSWSLSNLAPRMLKDDFEPGFYVKHFLKDMSIAIEEAEQMNMEVPGLALAHKLYTELSEKGEAESGTQALYKLWKSPSEN</sequence>
<dbReference type="GO" id="GO:0016491">
    <property type="term" value="F:oxidoreductase activity"/>
    <property type="evidence" value="ECO:0007669"/>
    <property type="project" value="UniProtKB-KW"/>
</dbReference>
<gene>
    <name evidence="7" type="ORF">GS18_0203220</name>
</gene>
<dbReference type="Gene3D" id="1.10.1040.10">
    <property type="entry name" value="N-(1-d-carboxylethyl)-l-norvaline Dehydrogenase, domain 2"/>
    <property type="match status" value="1"/>
</dbReference>
<dbReference type="InterPro" id="IPR015815">
    <property type="entry name" value="HIBADH-related"/>
</dbReference>
<dbReference type="Pfam" id="PF14833">
    <property type="entry name" value="NAD_binding_11"/>
    <property type="match status" value="1"/>
</dbReference>
<dbReference type="Gene3D" id="3.40.50.720">
    <property type="entry name" value="NAD(P)-binding Rossmann-like Domain"/>
    <property type="match status" value="1"/>
</dbReference>
<dbReference type="PANTHER" id="PTHR43060:SF15">
    <property type="entry name" value="3-HYDROXYISOBUTYRATE DEHYDROGENASE-LIKE 1, MITOCHONDRIAL-RELATED"/>
    <property type="match status" value="1"/>
</dbReference>
<evidence type="ECO:0000313" key="8">
    <source>
        <dbReference type="Proteomes" id="UP000028549"/>
    </source>
</evidence>
<keyword evidence="3" id="KW-0520">NAD</keyword>
<keyword evidence="8" id="KW-1185">Reference proteome</keyword>